<feature type="transmembrane region" description="Helical" evidence="6">
    <location>
        <begin position="6"/>
        <end position="26"/>
    </location>
</feature>
<dbReference type="PANTHER" id="PTHR30086">
    <property type="entry name" value="ARGININE EXPORTER PROTEIN ARGO"/>
    <property type="match status" value="1"/>
</dbReference>
<evidence type="ECO:0000256" key="3">
    <source>
        <dbReference type="ARBA" id="ARBA00022692"/>
    </source>
</evidence>
<sequence length="205" mass="22807">MNTEILISFCLAVFALALSPGPDNIFVLVQSIRFGKKYALAVVAGLMTGCLVHTSLVAFGVSLLIAKNEMLFMLLKIFGAAYLLFLAYKVYRSSGQINFSAEEVEAKPLLKLFRQGFMMNVLNPKVSLFFLALFPGFLFSESLNETLQFFMLGVLFILVSFLVFGSIAFLAGSLKTYLEKHQHSGVFLKWMQIVVFIGIAIFILV</sequence>
<comment type="subcellular location">
    <subcellularLocation>
        <location evidence="1">Cell membrane</location>
        <topology evidence="1">Multi-pass membrane protein</topology>
    </subcellularLocation>
</comment>
<dbReference type="GO" id="GO:0005886">
    <property type="term" value="C:plasma membrane"/>
    <property type="evidence" value="ECO:0007669"/>
    <property type="project" value="UniProtKB-SubCell"/>
</dbReference>
<dbReference type="Pfam" id="PF01810">
    <property type="entry name" value="LysE"/>
    <property type="match status" value="1"/>
</dbReference>
<organism evidence="7 8">
    <name type="scientific">Mesonia phycicola</name>
    <dbReference type="NCBI Taxonomy" id="579105"/>
    <lineage>
        <taxon>Bacteria</taxon>
        <taxon>Pseudomonadati</taxon>
        <taxon>Bacteroidota</taxon>
        <taxon>Flavobacteriia</taxon>
        <taxon>Flavobacteriales</taxon>
        <taxon>Flavobacteriaceae</taxon>
        <taxon>Mesonia</taxon>
    </lineage>
</organism>
<name>A0A1M6GKY8_9FLAO</name>
<proteinExistence type="predicted"/>
<dbReference type="EMBL" id="FQYY01000008">
    <property type="protein sequence ID" value="SHJ10536.1"/>
    <property type="molecule type" value="Genomic_DNA"/>
</dbReference>
<keyword evidence="5 6" id="KW-0472">Membrane</keyword>
<keyword evidence="3 6" id="KW-0812">Transmembrane</keyword>
<evidence type="ECO:0000256" key="2">
    <source>
        <dbReference type="ARBA" id="ARBA00022475"/>
    </source>
</evidence>
<feature type="transmembrane region" description="Helical" evidence="6">
    <location>
        <begin position="71"/>
        <end position="91"/>
    </location>
</feature>
<keyword evidence="2" id="KW-1003">Cell membrane</keyword>
<evidence type="ECO:0000256" key="4">
    <source>
        <dbReference type="ARBA" id="ARBA00022989"/>
    </source>
</evidence>
<evidence type="ECO:0000313" key="8">
    <source>
        <dbReference type="Proteomes" id="UP000184225"/>
    </source>
</evidence>
<dbReference type="AlphaFoldDB" id="A0A1M6GKY8"/>
<dbReference type="PANTHER" id="PTHR30086:SF20">
    <property type="entry name" value="ARGININE EXPORTER PROTEIN ARGO-RELATED"/>
    <property type="match status" value="1"/>
</dbReference>
<dbReference type="GO" id="GO:0015171">
    <property type="term" value="F:amino acid transmembrane transporter activity"/>
    <property type="evidence" value="ECO:0007669"/>
    <property type="project" value="TreeGrafter"/>
</dbReference>
<evidence type="ECO:0000256" key="5">
    <source>
        <dbReference type="ARBA" id="ARBA00023136"/>
    </source>
</evidence>
<feature type="transmembrane region" description="Helical" evidence="6">
    <location>
        <begin position="149"/>
        <end position="174"/>
    </location>
</feature>
<dbReference type="RefSeq" id="WP_073152564.1">
    <property type="nucleotide sequence ID" value="NZ_FQYY01000008.1"/>
</dbReference>
<dbReference type="OrthoDB" id="9784202at2"/>
<feature type="transmembrane region" description="Helical" evidence="6">
    <location>
        <begin position="38"/>
        <end position="65"/>
    </location>
</feature>
<evidence type="ECO:0000313" key="7">
    <source>
        <dbReference type="EMBL" id="SHJ10536.1"/>
    </source>
</evidence>
<dbReference type="STRING" id="579105.SAMN04488096_10889"/>
<keyword evidence="8" id="KW-1185">Reference proteome</keyword>
<feature type="transmembrane region" description="Helical" evidence="6">
    <location>
        <begin position="117"/>
        <end position="137"/>
    </location>
</feature>
<evidence type="ECO:0000256" key="1">
    <source>
        <dbReference type="ARBA" id="ARBA00004651"/>
    </source>
</evidence>
<accession>A0A1M6GKY8</accession>
<feature type="transmembrane region" description="Helical" evidence="6">
    <location>
        <begin position="186"/>
        <end position="204"/>
    </location>
</feature>
<gene>
    <name evidence="7" type="ORF">SAMN04488096_10889</name>
</gene>
<dbReference type="PIRSF" id="PIRSF006324">
    <property type="entry name" value="LeuE"/>
    <property type="match status" value="1"/>
</dbReference>
<keyword evidence="4 6" id="KW-1133">Transmembrane helix</keyword>
<evidence type="ECO:0000256" key="6">
    <source>
        <dbReference type="SAM" id="Phobius"/>
    </source>
</evidence>
<dbReference type="InterPro" id="IPR001123">
    <property type="entry name" value="LeuE-type"/>
</dbReference>
<reference evidence="7 8" key="1">
    <citation type="submission" date="2016-11" db="EMBL/GenBank/DDBJ databases">
        <authorList>
            <person name="Jaros S."/>
            <person name="Januszkiewicz K."/>
            <person name="Wedrychowicz H."/>
        </authorList>
    </citation>
    <scope>NUCLEOTIDE SEQUENCE [LARGE SCALE GENOMIC DNA]</scope>
    <source>
        <strain evidence="7 8">DSM 21425</strain>
    </source>
</reference>
<dbReference type="Proteomes" id="UP000184225">
    <property type="component" value="Unassembled WGS sequence"/>
</dbReference>
<protein>
    <submittedName>
        <fullName evidence="7">Threonine/homoserine/homoserine lactone efflux protein</fullName>
    </submittedName>
</protein>